<organism evidence="2">
    <name type="scientific">Arthrobacter saudimassiliensis</name>
    <dbReference type="NCBI Taxonomy" id="1461584"/>
    <lineage>
        <taxon>Bacteria</taxon>
        <taxon>Bacillati</taxon>
        <taxon>Actinomycetota</taxon>
        <taxon>Actinomycetes</taxon>
        <taxon>Micrococcales</taxon>
        <taxon>Micrococcaceae</taxon>
        <taxon>Arthrobacter</taxon>
    </lineage>
</organism>
<evidence type="ECO:0008006" key="3">
    <source>
        <dbReference type="Google" id="ProtNLM"/>
    </source>
</evidence>
<dbReference type="Pfam" id="PF10724">
    <property type="entry name" value="DUF2516"/>
    <property type="match status" value="1"/>
</dbReference>
<dbReference type="PATRIC" id="fig|1461584.3.peg.20"/>
<keyword evidence="1" id="KW-0812">Transmembrane</keyword>
<dbReference type="EMBL" id="LN483070">
    <property type="protein sequence ID" value="CEA06580.1"/>
    <property type="molecule type" value="Genomic_DNA"/>
</dbReference>
<sequence>MELVLIFQGLLYRALAFVALGIELWAFIDCVRRRPSDFERAFKRTKTFWTALTAGAAAVGVLGALSGGVGLLLFQLAAVIAACVYLADVRPALNEPRRGSGPYGPW</sequence>
<gene>
    <name evidence="2" type="ORF">BN1051_00020</name>
</gene>
<reference evidence="2" key="1">
    <citation type="submission" date="2014-07" db="EMBL/GenBank/DDBJ databases">
        <authorList>
            <person name="Urmite Genomes Urmite Genomes"/>
        </authorList>
    </citation>
    <scope>NUCLEOTIDE SEQUENCE</scope>
    <source>
        <strain evidence="2">11W110_air</strain>
    </source>
</reference>
<evidence type="ECO:0000256" key="1">
    <source>
        <dbReference type="SAM" id="Phobius"/>
    </source>
</evidence>
<name>A0A078MJX3_9MICC</name>
<dbReference type="AlphaFoldDB" id="A0A078MJX3"/>
<evidence type="ECO:0000313" key="2">
    <source>
        <dbReference type="EMBL" id="CEA06580.1"/>
    </source>
</evidence>
<proteinExistence type="predicted"/>
<protein>
    <recommendedName>
        <fullName evidence="3">DUF2516 family protein</fullName>
    </recommendedName>
</protein>
<feature type="transmembrane region" description="Helical" evidence="1">
    <location>
        <begin position="6"/>
        <end position="28"/>
    </location>
</feature>
<keyword evidence="1" id="KW-1133">Transmembrane helix</keyword>
<dbReference type="InterPro" id="IPR019662">
    <property type="entry name" value="DUF2516"/>
</dbReference>
<accession>A0A078MJX3</accession>
<keyword evidence="1" id="KW-0472">Membrane</keyword>
<feature type="transmembrane region" description="Helical" evidence="1">
    <location>
        <begin position="48"/>
        <end position="65"/>
    </location>
</feature>